<evidence type="ECO:0000256" key="1">
    <source>
        <dbReference type="ARBA" id="ARBA00022630"/>
    </source>
</evidence>
<protein>
    <submittedName>
        <fullName evidence="4">NPD-domain-containing protein</fullName>
    </submittedName>
</protein>
<dbReference type="AlphaFoldDB" id="A0A4S8M9U1"/>
<dbReference type="OrthoDB" id="2349068at2759"/>
<dbReference type="GO" id="GO:0018580">
    <property type="term" value="F:nitronate monooxygenase activity"/>
    <property type="evidence" value="ECO:0007669"/>
    <property type="project" value="InterPro"/>
</dbReference>
<evidence type="ECO:0000256" key="3">
    <source>
        <dbReference type="ARBA" id="ARBA00023002"/>
    </source>
</evidence>
<sequence length="323" mass="34584">MAGASGGALAAQVSSAGAFGFIAAGYDSVESLKSQIGIARSILQSHKLDGSFFGVGFLAWQLDQRRDEAEKLVNMVLEHKAKAIWFAFGNDLQKWIKFVRDHDERKEEKTLVFVQVSSTEEARIAVEEWKIDVLVVQGIESGGHGSSHSPPLLTFLPSVLCLPALRGEGGVPVLAAGGLATGAHIAAMLALGASGSVLGTRFLLSPESLYTDVQKKALVDAKDNSTVRTMAFDTVRETLGWPAGIDGRALKNDTVQDFDCGTPINVLQDKFKEGTKSGNPSRMLVWSGTGVALMKEVNPAADIVLELHEECENHLKAVAQTLR</sequence>
<keyword evidence="1" id="KW-0285">Flavoprotein</keyword>
<dbReference type="EMBL" id="ML179124">
    <property type="protein sequence ID" value="THU99169.1"/>
    <property type="molecule type" value="Genomic_DNA"/>
</dbReference>
<dbReference type="InterPro" id="IPR004136">
    <property type="entry name" value="NMO"/>
</dbReference>
<dbReference type="Proteomes" id="UP000297245">
    <property type="component" value="Unassembled WGS sequence"/>
</dbReference>
<dbReference type="InterPro" id="IPR013785">
    <property type="entry name" value="Aldolase_TIM"/>
</dbReference>
<dbReference type="Pfam" id="PF03060">
    <property type="entry name" value="NMO"/>
    <property type="match status" value="1"/>
</dbReference>
<dbReference type="SUPFAM" id="SSF51412">
    <property type="entry name" value="Inosine monophosphate dehydrogenase (IMPDH)"/>
    <property type="match status" value="1"/>
</dbReference>
<dbReference type="Gene3D" id="3.20.20.70">
    <property type="entry name" value="Aldolase class I"/>
    <property type="match status" value="1"/>
</dbReference>
<keyword evidence="5" id="KW-1185">Reference proteome</keyword>
<reference evidence="4 5" key="1">
    <citation type="journal article" date="2019" name="Nat. Ecol. Evol.">
        <title>Megaphylogeny resolves global patterns of mushroom evolution.</title>
        <authorList>
            <person name="Varga T."/>
            <person name="Krizsan K."/>
            <person name="Foldi C."/>
            <person name="Dima B."/>
            <person name="Sanchez-Garcia M."/>
            <person name="Sanchez-Ramirez S."/>
            <person name="Szollosi G.J."/>
            <person name="Szarkandi J.G."/>
            <person name="Papp V."/>
            <person name="Albert L."/>
            <person name="Andreopoulos W."/>
            <person name="Angelini C."/>
            <person name="Antonin V."/>
            <person name="Barry K.W."/>
            <person name="Bougher N.L."/>
            <person name="Buchanan P."/>
            <person name="Buyck B."/>
            <person name="Bense V."/>
            <person name="Catcheside P."/>
            <person name="Chovatia M."/>
            <person name="Cooper J."/>
            <person name="Damon W."/>
            <person name="Desjardin D."/>
            <person name="Finy P."/>
            <person name="Geml J."/>
            <person name="Haridas S."/>
            <person name="Hughes K."/>
            <person name="Justo A."/>
            <person name="Karasinski D."/>
            <person name="Kautmanova I."/>
            <person name="Kiss B."/>
            <person name="Kocsube S."/>
            <person name="Kotiranta H."/>
            <person name="LaButti K.M."/>
            <person name="Lechner B.E."/>
            <person name="Liimatainen K."/>
            <person name="Lipzen A."/>
            <person name="Lukacs Z."/>
            <person name="Mihaltcheva S."/>
            <person name="Morgado L.N."/>
            <person name="Niskanen T."/>
            <person name="Noordeloos M.E."/>
            <person name="Ohm R.A."/>
            <person name="Ortiz-Santana B."/>
            <person name="Ovrebo C."/>
            <person name="Racz N."/>
            <person name="Riley R."/>
            <person name="Savchenko A."/>
            <person name="Shiryaev A."/>
            <person name="Soop K."/>
            <person name="Spirin V."/>
            <person name="Szebenyi C."/>
            <person name="Tomsovsky M."/>
            <person name="Tulloss R.E."/>
            <person name="Uehling J."/>
            <person name="Grigoriev I.V."/>
            <person name="Vagvolgyi C."/>
            <person name="Papp T."/>
            <person name="Martin F.M."/>
            <person name="Miettinen O."/>
            <person name="Hibbett D.S."/>
            <person name="Nagy L.G."/>
        </authorList>
    </citation>
    <scope>NUCLEOTIDE SEQUENCE [LARGE SCALE GENOMIC DNA]</scope>
    <source>
        <strain evidence="4 5">CBS 962.96</strain>
    </source>
</reference>
<keyword evidence="3" id="KW-0560">Oxidoreductase</keyword>
<evidence type="ECO:0000313" key="5">
    <source>
        <dbReference type="Proteomes" id="UP000297245"/>
    </source>
</evidence>
<organism evidence="4 5">
    <name type="scientific">Dendrothele bispora (strain CBS 962.96)</name>
    <dbReference type="NCBI Taxonomy" id="1314807"/>
    <lineage>
        <taxon>Eukaryota</taxon>
        <taxon>Fungi</taxon>
        <taxon>Dikarya</taxon>
        <taxon>Basidiomycota</taxon>
        <taxon>Agaricomycotina</taxon>
        <taxon>Agaricomycetes</taxon>
        <taxon>Agaricomycetidae</taxon>
        <taxon>Agaricales</taxon>
        <taxon>Agaricales incertae sedis</taxon>
        <taxon>Dendrothele</taxon>
    </lineage>
</organism>
<dbReference type="PANTHER" id="PTHR32332">
    <property type="entry name" value="2-NITROPROPANE DIOXYGENASE"/>
    <property type="match status" value="1"/>
</dbReference>
<dbReference type="PANTHER" id="PTHR32332:SF31">
    <property type="entry name" value="2-NITROPROPANE DIOXYGENASE FAMILY, PUTATIVE (AFU_ORTHOLOGUE AFUA_2G09850)-RELATED"/>
    <property type="match status" value="1"/>
</dbReference>
<gene>
    <name evidence="4" type="ORF">K435DRAFT_659520</name>
</gene>
<proteinExistence type="predicted"/>
<dbReference type="CDD" id="cd04730">
    <property type="entry name" value="NPD_like"/>
    <property type="match status" value="1"/>
</dbReference>
<keyword evidence="2" id="KW-0288">FMN</keyword>
<accession>A0A4S8M9U1</accession>
<name>A0A4S8M9U1_DENBC</name>
<evidence type="ECO:0000313" key="4">
    <source>
        <dbReference type="EMBL" id="THU99169.1"/>
    </source>
</evidence>
<evidence type="ECO:0000256" key="2">
    <source>
        <dbReference type="ARBA" id="ARBA00022643"/>
    </source>
</evidence>